<keyword evidence="9" id="KW-1185">Reference proteome</keyword>
<dbReference type="InterPro" id="IPR000528">
    <property type="entry name" value="Plant_nsLTP"/>
</dbReference>
<name>A0A2P6QLJ2_ROSCH</name>
<evidence type="ECO:0000256" key="6">
    <source>
        <dbReference type="SAM" id="SignalP"/>
    </source>
</evidence>
<keyword evidence="4" id="KW-0446">Lipid-binding</keyword>
<comment type="caution">
    <text evidence="8">The sequence shown here is derived from an EMBL/GenBank/DDBJ whole genome shotgun (WGS) entry which is preliminary data.</text>
</comment>
<accession>A0A2P6QLJ2</accession>
<dbReference type="InterPro" id="IPR036312">
    <property type="entry name" value="Bifun_inhib/LTP/seed_sf"/>
</dbReference>
<dbReference type="Pfam" id="PF00234">
    <property type="entry name" value="Tryp_alpha_amyl"/>
    <property type="match status" value="1"/>
</dbReference>
<evidence type="ECO:0000256" key="3">
    <source>
        <dbReference type="ARBA" id="ARBA00022448"/>
    </source>
</evidence>
<dbReference type="GO" id="GO:0008289">
    <property type="term" value="F:lipid binding"/>
    <property type="evidence" value="ECO:0007669"/>
    <property type="project" value="UniProtKB-KW"/>
</dbReference>
<feature type="chain" id="PRO_5015105476" evidence="6">
    <location>
        <begin position="25"/>
        <end position="115"/>
    </location>
</feature>
<keyword evidence="6" id="KW-0732">Signal</keyword>
<organism evidence="8 9">
    <name type="scientific">Rosa chinensis</name>
    <name type="common">China rose</name>
    <dbReference type="NCBI Taxonomy" id="74649"/>
    <lineage>
        <taxon>Eukaryota</taxon>
        <taxon>Viridiplantae</taxon>
        <taxon>Streptophyta</taxon>
        <taxon>Embryophyta</taxon>
        <taxon>Tracheophyta</taxon>
        <taxon>Spermatophyta</taxon>
        <taxon>Magnoliopsida</taxon>
        <taxon>eudicotyledons</taxon>
        <taxon>Gunneridae</taxon>
        <taxon>Pentapetalae</taxon>
        <taxon>rosids</taxon>
        <taxon>fabids</taxon>
        <taxon>Rosales</taxon>
        <taxon>Rosaceae</taxon>
        <taxon>Rosoideae</taxon>
        <taxon>Rosoideae incertae sedis</taxon>
        <taxon>Rosa</taxon>
    </lineage>
</organism>
<dbReference type="InterPro" id="IPR016140">
    <property type="entry name" value="Bifunc_inhib/LTP/seed_store"/>
</dbReference>
<dbReference type="AlphaFoldDB" id="A0A2P6QLJ2"/>
<comment type="similarity">
    <text evidence="2">Belongs to the plant LTP family.</text>
</comment>
<dbReference type="GO" id="GO:0006869">
    <property type="term" value="P:lipid transport"/>
    <property type="evidence" value="ECO:0007669"/>
    <property type="project" value="InterPro"/>
</dbReference>
<feature type="signal peptide" evidence="6">
    <location>
        <begin position="1"/>
        <end position="24"/>
    </location>
</feature>
<protein>
    <submittedName>
        <fullName evidence="8">Putative plant lipid transfer protein/Par allergen</fullName>
    </submittedName>
</protein>
<proteinExistence type="inferred from homology"/>
<evidence type="ECO:0000313" key="9">
    <source>
        <dbReference type="Proteomes" id="UP000238479"/>
    </source>
</evidence>
<keyword evidence="5" id="KW-1015">Disulfide bond</keyword>
<keyword evidence="3" id="KW-0813">Transport</keyword>
<dbReference type="Gramene" id="PRQ35038">
    <property type="protein sequence ID" value="PRQ35038"/>
    <property type="gene ID" value="RchiOBHm_Chr5g0075671"/>
</dbReference>
<dbReference type="STRING" id="74649.A0A2P6QLJ2"/>
<reference evidence="8 9" key="1">
    <citation type="journal article" date="2018" name="Nat. Genet.">
        <title>The Rosa genome provides new insights in the design of modern roses.</title>
        <authorList>
            <person name="Bendahmane M."/>
        </authorList>
    </citation>
    <scope>NUCLEOTIDE SEQUENCE [LARGE SCALE GENOMIC DNA]</scope>
    <source>
        <strain evidence="9">cv. Old Blush</strain>
    </source>
</reference>
<dbReference type="PANTHER" id="PTHR33076">
    <property type="entry name" value="NON-SPECIFIC LIPID-TRANSFER PROTEIN 2-RELATED"/>
    <property type="match status" value="1"/>
</dbReference>
<evidence type="ECO:0000256" key="1">
    <source>
        <dbReference type="ARBA" id="ARBA00003211"/>
    </source>
</evidence>
<dbReference type="EMBL" id="PDCK01000043">
    <property type="protein sequence ID" value="PRQ35038.1"/>
    <property type="molecule type" value="Genomic_DNA"/>
</dbReference>
<dbReference type="Proteomes" id="UP000238479">
    <property type="component" value="Chromosome 5"/>
</dbReference>
<evidence type="ECO:0000259" key="7">
    <source>
        <dbReference type="Pfam" id="PF00234"/>
    </source>
</evidence>
<evidence type="ECO:0000256" key="4">
    <source>
        <dbReference type="ARBA" id="ARBA00023121"/>
    </source>
</evidence>
<evidence type="ECO:0000313" key="8">
    <source>
        <dbReference type="EMBL" id="PRQ35038.1"/>
    </source>
</evidence>
<dbReference type="PRINTS" id="PR00382">
    <property type="entry name" value="LIPIDTRNSFER"/>
</dbReference>
<sequence>MENKMASLLAFSMAIFAIILTANGDITFQAALLDLLPCEPFLVSSGPTTPIVPYCSAVQNLNAQATTTKTRRNLCECFKKAAAGIAIDPTKLKQLPQFCKVSLPVTLDPSIDCSK</sequence>
<dbReference type="CDD" id="cd01960">
    <property type="entry name" value="nsLTP1"/>
    <property type="match status" value="1"/>
</dbReference>
<evidence type="ECO:0000256" key="5">
    <source>
        <dbReference type="ARBA" id="ARBA00023157"/>
    </source>
</evidence>
<evidence type="ECO:0000256" key="2">
    <source>
        <dbReference type="ARBA" id="ARBA00009748"/>
    </source>
</evidence>
<dbReference type="SUPFAM" id="SSF47699">
    <property type="entry name" value="Bifunctional inhibitor/lipid-transfer protein/seed storage 2S albumin"/>
    <property type="match status" value="1"/>
</dbReference>
<dbReference type="Gene3D" id="1.10.110.10">
    <property type="entry name" value="Plant lipid-transfer and hydrophobic proteins"/>
    <property type="match status" value="1"/>
</dbReference>
<feature type="domain" description="Bifunctional inhibitor/plant lipid transfer protein/seed storage helical" evidence="7">
    <location>
        <begin position="32"/>
        <end position="113"/>
    </location>
</feature>
<dbReference type="OMA" id="NACPANG"/>
<comment type="function">
    <text evidence="1">Plant non-specific lipid-transfer proteins transfer phospholipids as well as galactolipids across membranes. May play a role in wax or cutin deposition in the cell walls of expanding epidermal cells and certain secretory tissues.</text>
</comment>
<gene>
    <name evidence="8" type="ORF">RchiOBHm_Chr5g0075671</name>
</gene>